<keyword evidence="1" id="KW-0472">Membrane</keyword>
<feature type="transmembrane region" description="Helical" evidence="1">
    <location>
        <begin position="207"/>
        <end position="230"/>
    </location>
</feature>
<proteinExistence type="predicted"/>
<accession>A0ABZ2CG12</accession>
<feature type="transmembrane region" description="Helical" evidence="1">
    <location>
        <begin position="126"/>
        <end position="146"/>
    </location>
</feature>
<dbReference type="EMBL" id="CP137640">
    <property type="protein sequence ID" value="WVX80074.1"/>
    <property type="molecule type" value="Genomic_DNA"/>
</dbReference>
<keyword evidence="1" id="KW-0812">Transmembrane</keyword>
<keyword evidence="3" id="KW-1185">Reference proteome</keyword>
<evidence type="ECO:0008006" key="4">
    <source>
        <dbReference type="Google" id="ProtNLM"/>
    </source>
</evidence>
<reference evidence="2 3" key="1">
    <citation type="submission" date="2023-10" db="EMBL/GenBank/DDBJ databases">
        <title>Niallia locisalis sp.nov. isolated from a salt pond sample.</title>
        <authorList>
            <person name="Li X.-J."/>
            <person name="Dong L."/>
        </authorList>
    </citation>
    <scope>NUCLEOTIDE SEQUENCE [LARGE SCALE GENOMIC DNA]</scope>
    <source>
        <strain evidence="2 3">DSM 29761</strain>
    </source>
</reference>
<feature type="transmembrane region" description="Helical" evidence="1">
    <location>
        <begin position="83"/>
        <end position="106"/>
    </location>
</feature>
<feature type="transmembrane region" description="Helical" evidence="1">
    <location>
        <begin position="12"/>
        <end position="35"/>
    </location>
</feature>
<feature type="transmembrane region" description="Helical" evidence="1">
    <location>
        <begin position="41"/>
        <end position="63"/>
    </location>
</feature>
<evidence type="ECO:0000313" key="2">
    <source>
        <dbReference type="EMBL" id="WVX80074.1"/>
    </source>
</evidence>
<gene>
    <name evidence="2" type="ORF">R4Z09_22740</name>
</gene>
<dbReference type="Proteomes" id="UP001357223">
    <property type="component" value="Chromosome"/>
</dbReference>
<evidence type="ECO:0000313" key="3">
    <source>
        <dbReference type="Proteomes" id="UP001357223"/>
    </source>
</evidence>
<dbReference type="RefSeq" id="WP_338449004.1">
    <property type="nucleotide sequence ID" value="NZ_CP137640.1"/>
</dbReference>
<protein>
    <recommendedName>
        <fullName evidence="4">ABC transporter permease</fullName>
    </recommendedName>
</protein>
<organism evidence="2 3">
    <name type="scientific">Niallia oryzisoli</name>
    <dbReference type="NCBI Taxonomy" id="1737571"/>
    <lineage>
        <taxon>Bacteria</taxon>
        <taxon>Bacillati</taxon>
        <taxon>Bacillota</taxon>
        <taxon>Bacilli</taxon>
        <taxon>Bacillales</taxon>
        <taxon>Bacillaceae</taxon>
        <taxon>Niallia</taxon>
    </lineage>
</organism>
<evidence type="ECO:0000256" key="1">
    <source>
        <dbReference type="SAM" id="Phobius"/>
    </source>
</evidence>
<name>A0ABZ2CG12_9BACI</name>
<feature type="transmembrane region" description="Helical" evidence="1">
    <location>
        <begin position="153"/>
        <end position="172"/>
    </location>
</feature>
<keyword evidence="1" id="KW-1133">Transmembrane helix</keyword>
<sequence>MRAFIQYQLLNYIRSLKFIPSFTVFGVWIFILYAYKNVPILSSYAVSSIAIYLTMCWVGLTLFSLEEDSEKHILFAAIKKKELFLLGKWLTALILFIPLFLLAEFFPIVTNSFKGDVSLIHYGLSFYSHLLLALLGLLVAGFFSITNLTAKRYAWLSAVFVLVVSLAERSIIESISFSKWILWIFPPALKVIEPLSGNDSIVVRKEFFVNLLMVIFYLIAGYAVLFKLFLKKHQ</sequence>